<evidence type="ECO:0000256" key="9">
    <source>
        <dbReference type="SAM" id="Coils"/>
    </source>
</evidence>
<dbReference type="AlphaFoldDB" id="A0A841CJF1"/>
<organism evidence="14 15">
    <name type="scientific">Saccharothrix tamanrassetensis</name>
    <dbReference type="NCBI Taxonomy" id="1051531"/>
    <lineage>
        <taxon>Bacteria</taxon>
        <taxon>Bacillati</taxon>
        <taxon>Actinomycetota</taxon>
        <taxon>Actinomycetes</taxon>
        <taxon>Pseudonocardiales</taxon>
        <taxon>Pseudonocardiaceae</taxon>
        <taxon>Saccharothrix</taxon>
    </lineage>
</organism>
<dbReference type="RefSeq" id="WP_184692022.1">
    <property type="nucleotide sequence ID" value="NZ_JACHJN010000005.1"/>
</dbReference>
<feature type="transmembrane region" description="Helical" evidence="10">
    <location>
        <begin position="15"/>
        <end position="33"/>
    </location>
</feature>
<feature type="coiled-coil region" evidence="9">
    <location>
        <begin position="152"/>
        <end position="184"/>
    </location>
</feature>
<keyword evidence="10" id="KW-1133">Transmembrane helix</keyword>
<comment type="caution">
    <text evidence="14">The sequence shown here is derived from an EMBL/GenBank/DDBJ whole genome shotgun (WGS) entry which is preliminary data.</text>
</comment>
<feature type="domain" description="Signal transduction histidine kinase subgroup 3 dimerisation and phosphoacceptor" evidence="12">
    <location>
        <begin position="177"/>
        <end position="240"/>
    </location>
</feature>
<evidence type="ECO:0000259" key="13">
    <source>
        <dbReference type="Pfam" id="PF23539"/>
    </source>
</evidence>
<dbReference type="PANTHER" id="PTHR24421">
    <property type="entry name" value="NITRATE/NITRITE SENSOR PROTEIN NARX-RELATED"/>
    <property type="match status" value="1"/>
</dbReference>
<dbReference type="CDD" id="cd16917">
    <property type="entry name" value="HATPase_UhpB-NarQ-NarX-like"/>
    <property type="match status" value="1"/>
</dbReference>
<gene>
    <name evidence="14" type="ORF">FHS29_003783</name>
</gene>
<feature type="domain" description="DUF7134" evidence="13">
    <location>
        <begin position="17"/>
        <end position="158"/>
    </location>
</feature>
<protein>
    <recommendedName>
        <fullName evidence="2">histidine kinase</fullName>
        <ecNumber evidence="2">2.7.13.3</ecNumber>
    </recommendedName>
</protein>
<feature type="transmembrane region" description="Helical" evidence="10">
    <location>
        <begin position="40"/>
        <end position="57"/>
    </location>
</feature>
<dbReference type="GO" id="GO:0046983">
    <property type="term" value="F:protein dimerization activity"/>
    <property type="evidence" value="ECO:0007669"/>
    <property type="project" value="InterPro"/>
</dbReference>
<accession>A0A841CJF1</accession>
<keyword evidence="8" id="KW-0902">Two-component regulatory system</keyword>
<dbReference type="Proteomes" id="UP000547510">
    <property type="component" value="Unassembled WGS sequence"/>
</dbReference>
<evidence type="ECO:0000256" key="8">
    <source>
        <dbReference type="ARBA" id="ARBA00023012"/>
    </source>
</evidence>
<dbReference type="SUPFAM" id="SSF55874">
    <property type="entry name" value="ATPase domain of HSP90 chaperone/DNA topoisomerase II/histidine kinase"/>
    <property type="match status" value="1"/>
</dbReference>
<evidence type="ECO:0000313" key="15">
    <source>
        <dbReference type="Proteomes" id="UP000547510"/>
    </source>
</evidence>
<dbReference type="Gene3D" id="1.20.5.1930">
    <property type="match status" value="1"/>
</dbReference>
<evidence type="ECO:0000256" key="6">
    <source>
        <dbReference type="ARBA" id="ARBA00022777"/>
    </source>
</evidence>
<evidence type="ECO:0000256" key="5">
    <source>
        <dbReference type="ARBA" id="ARBA00022741"/>
    </source>
</evidence>
<feature type="transmembrane region" description="Helical" evidence="10">
    <location>
        <begin position="63"/>
        <end position="93"/>
    </location>
</feature>
<keyword evidence="7" id="KW-0067">ATP-binding</keyword>
<dbReference type="Pfam" id="PF23539">
    <property type="entry name" value="DUF7134"/>
    <property type="match status" value="1"/>
</dbReference>
<name>A0A841CJF1_9PSEU</name>
<evidence type="ECO:0000256" key="3">
    <source>
        <dbReference type="ARBA" id="ARBA00022553"/>
    </source>
</evidence>
<dbReference type="InterPro" id="IPR003594">
    <property type="entry name" value="HATPase_dom"/>
</dbReference>
<evidence type="ECO:0000256" key="7">
    <source>
        <dbReference type="ARBA" id="ARBA00022840"/>
    </source>
</evidence>
<dbReference type="InterPro" id="IPR050482">
    <property type="entry name" value="Sensor_HK_TwoCompSys"/>
</dbReference>
<evidence type="ECO:0000256" key="10">
    <source>
        <dbReference type="SAM" id="Phobius"/>
    </source>
</evidence>
<dbReference type="GO" id="GO:0016020">
    <property type="term" value="C:membrane"/>
    <property type="evidence" value="ECO:0007669"/>
    <property type="project" value="InterPro"/>
</dbReference>
<proteinExistence type="predicted"/>
<dbReference type="Pfam" id="PF07730">
    <property type="entry name" value="HisKA_3"/>
    <property type="match status" value="1"/>
</dbReference>
<keyword evidence="9" id="KW-0175">Coiled coil</keyword>
<feature type="domain" description="Histidine kinase/HSP90-like ATPase" evidence="11">
    <location>
        <begin position="288"/>
        <end position="374"/>
    </location>
</feature>
<evidence type="ECO:0000313" key="14">
    <source>
        <dbReference type="EMBL" id="MBB5957190.1"/>
    </source>
</evidence>
<dbReference type="EMBL" id="JACHJN010000005">
    <property type="protein sequence ID" value="MBB5957190.1"/>
    <property type="molecule type" value="Genomic_DNA"/>
</dbReference>
<dbReference type="InterPro" id="IPR036890">
    <property type="entry name" value="HATPase_C_sf"/>
</dbReference>
<dbReference type="InterPro" id="IPR011712">
    <property type="entry name" value="Sig_transdc_His_kin_sub3_dim/P"/>
</dbReference>
<dbReference type="PANTHER" id="PTHR24421:SF10">
    <property type="entry name" value="NITRATE_NITRITE SENSOR PROTEIN NARQ"/>
    <property type="match status" value="1"/>
</dbReference>
<keyword evidence="10" id="KW-0472">Membrane</keyword>
<reference evidence="14 15" key="1">
    <citation type="submission" date="2020-08" db="EMBL/GenBank/DDBJ databases">
        <title>Genomic Encyclopedia of Type Strains, Phase III (KMG-III): the genomes of soil and plant-associated and newly described type strains.</title>
        <authorList>
            <person name="Whitman W."/>
        </authorList>
    </citation>
    <scope>NUCLEOTIDE SEQUENCE [LARGE SCALE GENOMIC DNA]</scope>
    <source>
        <strain evidence="14 15">CECT 8640</strain>
    </source>
</reference>
<dbReference type="EC" id="2.7.13.3" evidence="2"/>
<evidence type="ECO:0000256" key="4">
    <source>
        <dbReference type="ARBA" id="ARBA00022679"/>
    </source>
</evidence>
<dbReference type="GO" id="GO:0005524">
    <property type="term" value="F:ATP binding"/>
    <property type="evidence" value="ECO:0007669"/>
    <property type="project" value="UniProtKB-KW"/>
</dbReference>
<keyword evidence="10" id="KW-0812">Transmembrane</keyword>
<keyword evidence="4" id="KW-0808">Transferase</keyword>
<dbReference type="GO" id="GO:0000155">
    <property type="term" value="F:phosphorelay sensor kinase activity"/>
    <property type="evidence" value="ECO:0007669"/>
    <property type="project" value="InterPro"/>
</dbReference>
<keyword evidence="3" id="KW-0597">Phosphoprotein</keyword>
<feature type="transmembrane region" description="Helical" evidence="10">
    <location>
        <begin position="129"/>
        <end position="148"/>
    </location>
</feature>
<comment type="catalytic activity">
    <reaction evidence="1">
        <text>ATP + protein L-histidine = ADP + protein N-phospho-L-histidine.</text>
        <dbReference type="EC" id="2.7.13.3"/>
    </reaction>
</comment>
<dbReference type="Gene3D" id="3.30.565.10">
    <property type="entry name" value="Histidine kinase-like ATPase, C-terminal domain"/>
    <property type="match status" value="1"/>
</dbReference>
<keyword evidence="5" id="KW-0547">Nucleotide-binding</keyword>
<evidence type="ECO:0000259" key="12">
    <source>
        <dbReference type="Pfam" id="PF07730"/>
    </source>
</evidence>
<keyword evidence="15" id="KW-1185">Reference proteome</keyword>
<dbReference type="InterPro" id="IPR055558">
    <property type="entry name" value="DUF7134"/>
</dbReference>
<keyword evidence="6 14" id="KW-0418">Kinase</keyword>
<feature type="transmembrane region" description="Helical" evidence="10">
    <location>
        <begin position="105"/>
        <end position="123"/>
    </location>
</feature>
<evidence type="ECO:0000256" key="2">
    <source>
        <dbReference type="ARBA" id="ARBA00012438"/>
    </source>
</evidence>
<dbReference type="Pfam" id="PF02518">
    <property type="entry name" value="HATPase_c"/>
    <property type="match status" value="1"/>
</dbReference>
<evidence type="ECO:0000256" key="1">
    <source>
        <dbReference type="ARBA" id="ARBA00000085"/>
    </source>
</evidence>
<sequence>MAARPQAGRAHLERLSDGLLTLLPLMVALLTILNGPAERHTWGLLAVAAAQTAALAWCRRFPLAVLLAVIGLETLLIVIESEIFVGFLVAAWSLGAWGKPLQQRIGLVIGLALLTIGLVLSISGGSPPGLALAGISSVAVMFVGFLVNGRLGARQRTRIDQLEAERAEAEQRAAERERALLARELHDILNHSVTTMVLDATAAAETGSPDEAREALTRVAQTGRNSLAELRRLLGVLRTNASAADHDPLVVPPGLDRIDALVESIPGPRIDLVRSGTAGPLDVSIEHTAYRVVQEALTNVLKHAGAVATTVSLSFTAEQLSVAVVNEKSVAAPDPGTGMGLIGMRERVSLVGGTLTAGPRADGGFEVRAVLPARSVTCSG</sequence>
<evidence type="ECO:0000259" key="11">
    <source>
        <dbReference type="Pfam" id="PF02518"/>
    </source>
</evidence>